<dbReference type="Proteomes" id="UP001597102">
    <property type="component" value="Unassembled WGS sequence"/>
</dbReference>
<feature type="compositionally biased region" description="Low complexity" evidence="1">
    <location>
        <begin position="115"/>
        <end position="129"/>
    </location>
</feature>
<dbReference type="PROSITE" id="PS51781">
    <property type="entry name" value="SH3B"/>
    <property type="match status" value="1"/>
</dbReference>
<keyword evidence="2" id="KW-0472">Membrane</keyword>
<accession>A0ABW3JEU8</accession>
<feature type="region of interest" description="Disordered" evidence="1">
    <location>
        <begin position="244"/>
        <end position="300"/>
    </location>
</feature>
<reference evidence="5" key="1">
    <citation type="journal article" date="2019" name="Int. J. Syst. Evol. Microbiol.">
        <title>The Global Catalogue of Microorganisms (GCM) 10K type strain sequencing project: providing services to taxonomists for standard genome sequencing and annotation.</title>
        <authorList>
            <consortium name="The Broad Institute Genomics Platform"/>
            <consortium name="The Broad Institute Genome Sequencing Center for Infectious Disease"/>
            <person name="Wu L."/>
            <person name="Ma J."/>
        </authorList>
    </citation>
    <scope>NUCLEOTIDE SEQUENCE [LARGE SCALE GENOMIC DNA]</scope>
    <source>
        <strain evidence="5">CCUG 61697</strain>
    </source>
</reference>
<dbReference type="InterPro" id="IPR003646">
    <property type="entry name" value="SH3-like_bac-type"/>
</dbReference>
<evidence type="ECO:0000256" key="1">
    <source>
        <dbReference type="SAM" id="MobiDB-lite"/>
    </source>
</evidence>
<dbReference type="SMART" id="SM00287">
    <property type="entry name" value="SH3b"/>
    <property type="match status" value="1"/>
</dbReference>
<evidence type="ECO:0000313" key="4">
    <source>
        <dbReference type="EMBL" id="MFD0987947.1"/>
    </source>
</evidence>
<keyword evidence="2" id="KW-1133">Transmembrane helix</keyword>
<sequence length="367" mass="37973">MDAPRGSGEDLTPDAIARHIAPEPPRHLSERPRAAGPVPGQPNRAAKPKQSGLLSLWDRNPILVAGVGAGGMVLFSLLVVGVASLFSSEGPILPGKTIEGRFAEEAQADLESMSAPPAEAATPPAQQTAAVTPELSTSSMIEMEPATAIPLPISIDPENAVPARSAVAIVGLPEGAQLSAGRPYGNGEWTVRTDEIRDLAITVPPGTSGSHDLRIALVDAQGGVIADANTTLVIQGGAAAQTVSADAEQSTQPDPTFTQQMEPASDPAETASVEQDAAAPSEQPQPAASLGPPSEDGVADAADGKWMEVTTAVNMRAEPDSDAQTVSVMPQGKRLKVTEDKFGWLRVSDPDGGQGGWIYKRFLKDAE</sequence>
<feature type="domain" description="SH3b" evidence="3">
    <location>
        <begin position="302"/>
        <end position="367"/>
    </location>
</feature>
<dbReference type="Gene3D" id="2.30.30.40">
    <property type="entry name" value="SH3 Domains"/>
    <property type="match status" value="1"/>
</dbReference>
<comment type="caution">
    <text evidence="4">The sequence shown here is derived from an EMBL/GenBank/DDBJ whole genome shotgun (WGS) entry which is preliminary data.</text>
</comment>
<organism evidence="4 5">
    <name type="scientific">Methyloligella solikamskensis</name>
    <dbReference type="NCBI Taxonomy" id="1177756"/>
    <lineage>
        <taxon>Bacteria</taxon>
        <taxon>Pseudomonadati</taxon>
        <taxon>Pseudomonadota</taxon>
        <taxon>Alphaproteobacteria</taxon>
        <taxon>Hyphomicrobiales</taxon>
        <taxon>Hyphomicrobiaceae</taxon>
        <taxon>Methyloligella</taxon>
    </lineage>
</organism>
<feature type="transmembrane region" description="Helical" evidence="2">
    <location>
        <begin position="62"/>
        <end position="86"/>
    </location>
</feature>
<keyword evidence="5" id="KW-1185">Reference proteome</keyword>
<name>A0ABW3JEU8_9HYPH</name>
<feature type="compositionally biased region" description="Polar residues" evidence="1">
    <location>
        <begin position="244"/>
        <end position="262"/>
    </location>
</feature>
<protein>
    <submittedName>
        <fullName evidence="4">SH3 domain-containing protein</fullName>
    </submittedName>
</protein>
<proteinExistence type="predicted"/>
<keyword evidence="2" id="KW-0812">Transmembrane</keyword>
<feature type="region of interest" description="Disordered" evidence="1">
    <location>
        <begin position="1"/>
        <end position="50"/>
    </location>
</feature>
<dbReference type="Pfam" id="PF08239">
    <property type="entry name" value="SH3_3"/>
    <property type="match status" value="1"/>
</dbReference>
<feature type="region of interest" description="Disordered" evidence="1">
    <location>
        <begin position="108"/>
        <end position="129"/>
    </location>
</feature>
<feature type="compositionally biased region" description="Basic and acidic residues" evidence="1">
    <location>
        <begin position="16"/>
        <end position="33"/>
    </location>
</feature>
<evidence type="ECO:0000256" key="2">
    <source>
        <dbReference type="SAM" id="Phobius"/>
    </source>
</evidence>
<evidence type="ECO:0000259" key="3">
    <source>
        <dbReference type="PROSITE" id="PS51781"/>
    </source>
</evidence>
<gene>
    <name evidence="4" type="ORF">ACFQ2F_12645</name>
</gene>
<dbReference type="RefSeq" id="WP_379090396.1">
    <property type="nucleotide sequence ID" value="NZ_JBHTJO010000001.1"/>
</dbReference>
<dbReference type="EMBL" id="JBHTJO010000001">
    <property type="protein sequence ID" value="MFD0987947.1"/>
    <property type="molecule type" value="Genomic_DNA"/>
</dbReference>
<feature type="compositionally biased region" description="Low complexity" evidence="1">
    <location>
        <begin position="274"/>
        <end position="289"/>
    </location>
</feature>
<evidence type="ECO:0000313" key="5">
    <source>
        <dbReference type="Proteomes" id="UP001597102"/>
    </source>
</evidence>